<keyword evidence="3" id="KW-1003">Cell membrane</keyword>
<evidence type="ECO:0000256" key="1">
    <source>
        <dbReference type="ARBA" id="ARBA00004141"/>
    </source>
</evidence>
<comment type="subcellular location">
    <subcellularLocation>
        <location evidence="1">Membrane</location>
        <topology evidence="1">Multi-pass membrane protein</topology>
    </subcellularLocation>
</comment>
<gene>
    <name evidence="8" type="ORF">EDC37_10876</name>
</gene>
<dbReference type="GO" id="GO:0016020">
    <property type="term" value="C:membrane"/>
    <property type="evidence" value="ECO:0007669"/>
    <property type="project" value="UniProtKB-SubCell"/>
</dbReference>
<reference evidence="8 9" key="1">
    <citation type="submission" date="2019-03" db="EMBL/GenBank/DDBJ databases">
        <title>Genomic Encyclopedia of Type Strains, Phase IV (KMG-IV): sequencing the most valuable type-strain genomes for metagenomic binning, comparative biology and taxonomic classification.</title>
        <authorList>
            <person name="Goeker M."/>
        </authorList>
    </citation>
    <scope>NUCLEOTIDE SEQUENCE [LARGE SCALE GENOMIC DNA]</scope>
    <source>
        <strain evidence="8 9">DSM 20467</strain>
    </source>
</reference>
<feature type="transmembrane region" description="Helical" evidence="7">
    <location>
        <begin position="233"/>
        <end position="254"/>
    </location>
</feature>
<dbReference type="InterPro" id="IPR004776">
    <property type="entry name" value="Mem_transp_PIN-like"/>
</dbReference>
<dbReference type="RefSeq" id="WP_132549448.1">
    <property type="nucleotide sequence ID" value="NZ_SMAA01000008.1"/>
</dbReference>
<evidence type="ECO:0000256" key="5">
    <source>
        <dbReference type="ARBA" id="ARBA00022989"/>
    </source>
</evidence>
<evidence type="ECO:0000313" key="9">
    <source>
        <dbReference type="Proteomes" id="UP000295188"/>
    </source>
</evidence>
<dbReference type="EMBL" id="SMAA01000008">
    <property type="protein sequence ID" value="TCS79017.1"/>
    <property type="molecule type" value="Genomic_DNA"/>
</dbReference>
<feature type="transmembrane region" description="Helical" evidence="7">
    <location>
        <begin position="102"/>
        <end position="123"/>
    </location>
</feature>
<dbReference type="AlphaFoldDB" id="A0A4R3K807"/>
<feature type="transmembrane region" description="Helical" evidence="7">
    <location>
        <begin position="6"/>
        <end position="24"/>
    </location>
</feature>
<feature type="transmembrane region" description="Helical" evidence="7">
    <location>
        <begin position="135"/>
        <end position="155"/>
    </location>
</feature>
<dbReference type="PANTHER" id="PTHR36838">
    <property type="entry name" value="AUXIN EFFLUX CARRIER FAMILY PROTEIN"/>
    <property type="match status" value="1"/>
</dbReference>
<name>A0A4R3K807_9FIRM</name>
<feature type="transmembrane region" description="Helical" evidence="7">
    <location>
        <begin position="300"/>
        <end position="323"/>
    </location>
</feature>
<protein>
    <recommendedName>
        <fullName evidence="10">Permease</fullName>
    </recommendedName>
</protein>
<sequence>MIFVYLLEHTMLPIFSLILIGFLLDRKFKIDINTLAKLMFYLIVPSFIFENIYETEFPAASYNILISAFALMLLMFMIATIVSKIKNYDGCMLESLRNATMFNNSGNLGVALVALVFSHPPFLVDGETPYLGEAMVVQILLLIVQNVTLNTIGLYQAGRGKMSAQAAISVIMHMPIVYVFPLVILVKYFNLDATQFFLWPVIQHSSEMLLPVAMVSMGVQLSRTKIQWLNADVWLASFLKLVVAPILGLGIILLSDHLTSGGFSAVAALVFLIYCAVPSPVNSAIFAIEFNNCPEYATQVVMNTTVLSGITIPLFIFLGHILFSI</sequence>
<evidence type="ECO:0000256" key="4">
    <source>
        <dbReference type="ARBA" id="ARBA00022692"/>
    </source>
</evidence>
<feature type="transmembrane region" description="Helical" evidence="7">
    <location>
        <begin position="59"/>
        <end position="82"/>
    </location>
</feature>
<keyword evidence="2" id="KW-0813">Transport</keyword>
<evidence type="ECO:0000256" key="7">
    <source>
        <dbReference type="SAM" id="Phobius"/>
    </source>
</evidence>
<dbReference type="OrthoDB" id="527159at2"/>
<dbReference type="GO" id="GO:0055085">
    <property type="term" value="P:transmembrane transport"/>
    <property type="evidence" value="ECO:0007669"/>
    <property type="project" value="InterPro"/>
</dbReference>
<keyword evidence="5 7" id="KW-1133">Transmembrane helix</keyword>
<dbReference type="Proteomes" id="UP000295188">
    <property type="component" value="Unassembled WGS sequence"/>
</dbReference>
<proteinExistence type="predicted"/>
<evidence type="ECO:0008006" key="10">
    <source>
        <dbReference type="Google" id="ProtNLM"/>
    </source>
</evidence>
<evidence type="ECO:0000256" key="3">
    <source>
        <dbReference type="ARBA" id="ARBA00022475"/>
    </source>
</evidence>
<dbReference type="Pfam" id="PF03547">
    <property type="entry name" value="Mem_trans"/>
    <property type="match status" value="2"/>
</dbReference>
<comment type="caution">
    <text evidence="8">The sequence shown here is derived from an EMBL/GenBank/DDBJ whole genome shotgun (WGS) entry which is preliminary data.</text>
</comment>
<keyword evidence="6 7" id="KW-0472">Membrane</keyword>
<keyword evidence="4 7" id="KW-0812">Transmembrane</keyword>
<evidence type="ECO:0000313" key="8">
    <source>
        <dbReference type="EMBL" id="TCS79017.1"/>
    </source>
</evidence>
<dbReference type="PANTHER" id="PTHR36838:SF1">
    <property type="entry name" value="SLR1864 PROTEIN"/>
    <property type="match status" value="1"/>
</dbReference>
<organism evidence="8 9">
    <name type="scientific">Pectinatus cerevisiiphilus</name>
    <dbReference type="NCBI Taxonomy" id="86956"/>
    <lineage>
        <taxon>Bacteria</taxon>
        <taxon>Bacillati</taxon>
        <taxon>Bacillota</taxon>
        <taxon>Negativicutes</taxon>
        <taxon>Selenomonadales</taxon>
        <taxon>Selenomonadaceae</taxon>
        <taxon>Pectinatus</taxon>
    </lineage>
</organism>
<feature type="transmembrane region" description="Helical" evidence="7">
    <location>
        <begin position="167"/>
        <end position="189"/>
    </location>
</feature>
<feature type="transmembrane region" description="Helical" evidence="7">
    <location>
        <begin position="201"/>
        <end position="221"/>
    </location>
</feature>
<feature type="transmembrane region" description="Helical" evidence="7">
    <location>
        <begin position="266"/>
        <end position="288"/>
    </location>
</feature>
<accession>A0A4R3K807</accession>
<keyword evidence="9" id="KW-1185">Reference proteome</keyword>
<evidence type="ECO:0000256" key="2">
    <source>
        <dbReference type="ARBA" id="ARBA00022448"/>
    </source>
</evidence>
<evidence type="ECO:0000256" key="6">
    <source>
        <dbReference type="ARBA" id="ARBA00023136"/>
    </source>
</evidence>